<keyword evidence="2" id="KW-1185">Reference proteome</keyword>
<name>A0AAW1UU60_9CUCU</name>
<evidence type="ECO:0000313" key="1">
    <source>
        <dbReference type="EMBL" id="KAK9886992.1"/>
    </source>
</evidence>
<comment type="caution">
    <text evidence="1">The sequence shown here is derived from an EMBL/GenBank/DDBJ whole genome shotgun (WGS) entry which is preliminary data.</text>
</comment>
<dbReference type="EMBL" id="JARQZJ010000104">
    <property type="protein sequence ID" value="KAK9886992.1"/>
    <property type="molecule type" value="Genomic_DNA"/>
</dbReference>
<protein>
    <submittedName>
        <fullName evidence="1">Uncharacterized protein</fullName>
    </submittedName>
</protein>
<sequence>MSRKEYHVALYPGDGPQGVTGITVTQKAKGMDQISRGLTEKSFGTVFSNILGEFGKNPAVPTNSRGIQKLKVAVGNIDYGAKY</sequence>
<proteinExistence type="predicted"/>
<evidence type="ECO:0000313" key="2">
    <source>
        <dbReference type="Proteomes" id="UP001431783"/>
    </source>
</evidence>
<accession>A0AAW1UU60</accession>
<dbReference type="AlphaFoldDB" id="A0AAW1UU60"/>
<dbReference type="Proteomes" id="UP001431783">
    <property type="component" value="Unassembled WGS sequence"/>
</dbReference>
<organism evidence="1 2">
    <name type="scientific">Henosepilachna vigintioctopunctata</name>
    <dbReference type="NCBI Taxonomy" id="420089"/>
    <lineage>
        <taxon>Eukaryota</taxon>
        <taxon>Metazoa</taxon>
        <taxon>Ecdysozoa</taxon>
        <taxon>Arthropoda</taxon>
        <taxon>Hexapoda</taxon>
        <taxon>Insecta</taxon>
        <taxon>Pterygota</taxon>
        <taxon>Neoptera</taxon>
        <taxon>Endopterygota</taxon>
        <taxon>Coleoptera</taxon>
        <taxon>Polyphaga</taxon>
        <taxon>Cucujiformia</taxon>
        <taxon>Coccinelloidea</taxon>
        <taxon>Coccinellidae</taxon>
        <taxon>Epilachninae</taxon>
        <taxon>Epilachnini</taxon>
        <taxon>Henosepilachna</taxon>
    </lineage>
</organism>
<reference evidence="1 2" key="1">
    <citation type="submission" date="2023-03" db="EMBL/GenBank/DDBJ databases">
        <title>Genome insight into feeding habits of ladybird beetles.</title>
        <authorList>
            <person name="Li H.-S."/>
            <person name="Huang Y.-H."/>
            <person name="Pang H."/>
        </authorList>
    </citation>
    <scope>NUCLEOTIDE SEQUENCE [LARGE SCALE GENOMIC DNA]</scope>
    <source>
        <strain evidence="1">SYSU_2023b</strain>
        <tissue evidence="1">Whole body</tissue>
    </source>
</reference>
<gene>
    <name evidence="1" type="ORF">WA026_019911</name>
</gene>